<feature type="compositionally biased region" description="Low complexity" evidence="1">
    <location>
        <begin position="92"/>
        <end position="107"/>
    </location>
</feature>
<dbReference type="EMBL" id="JAWXXV010000001">
    <property type="protein sequence ID" value="MDX5985810.1"/>
    <property type="molecule type" value="Genomic_DNA"/>
</dbReference>
<name>A0ABU4PQA3_9SPHN</name>
<feature type="signal peptide" evidence="2">
    <location>
        <begin position="1"/>
        <end position="22"/>
    </location>
</feature>
<feature type="region of interest" description="Disordered" evidence="1">
    <location>
        <begin position="71"/>
        <end position="121"/>
    </location>
</feature>
<dbReference type="RefSeq" id="WP_010407359.1">
    <property type="nucleotide sequence ID" value="NZ_JAWXXV010000001.1"/>
</dbReference>
<organism evidence="3 4">
    <name type="scientific">Sphingomonas echinoides</name>
    <dbReference type="NCBI Taxonomy" id="59803"/>
    <lineage>
        <taxon>Bacteria</taxon>
        <taxon>Pseudomonadati</taxon>
        <taxon>Pseudomonadota</taxon>
        <taxon>Alphaproteobacteria</taxon>
        <taxon>Sphingomonadales</taxon>
        <taxon>Sphingomonadaceae</taxon>
        <taxon>Sphingomonas</taxon>
    </lineage>
</organism>
<keyword evidence="4" id="KW-1185">Reference proteome</keyword>
<reference evidence="3 4" key="1">
    <citation type="submission" date="2023-11" db="EMBL/GenBank/DDBJ databases">
        <title>MicrobeMod: A computational toolkit for identifying prokaryotic methylation and restriction-modification with nanopore sequencing.</title>
        <authorList>
            <person name="Crits-Christoph A."/>
            <person name="Kang S.C."/>
            <person name="Lee H."/>
            <person name="Ostrov N."/>
        </authorList>
    </citation>
    <scope>NUCLEOTIDE SEQUENCE [LARGE SCALE GENOMIC DNA]</scope>
    <source>
        <strain evidence="3 4">ATCC 14820</strain>
    </source>
</reference>
<evidence type="ECO:0000256" key="1">
    <source>
        <dbReference type="SAM" id="MobiDB-lite"/>
    </source>
</evidence>
<keyword evidence="2" id="KW-0732">Signal</keyword>
<proteinExistence type="predicted"/>
<feature type="chain" id="PRO_5046000794" evidence="2">
    <location>
        <begin position="23"/>
        <end position="259"/>
    </location>
</feature>
<gene>
    <name evidence="3" type="ORF">SIL82_16265</name>
</gene>
<protein>
    <submittedName>
        <fullName evidence="3">Uncharacterized protein</fullName>
    </submittedName>
</protein>
<evidence type="ECO:0000313" key="3">
    <source>
        <dbReference type="EMBL" id="MDX5985810.1"/>
    </source>
</evidence>
<dbReference type="PROSITE" id="PS51257">
    <property type="entry name" value="PROKAR_LIPOPROTEIN"/>
    <property type="match status" value="1"/>
</dbReference>
<evidence type="ECO:0000313" key="4">
    <source>
        <dbReference type="Proteomes" id="UP001279660"/>
    </source>
</evidence>
<comment type="caution">
    <text evidence="3">The sequence shown here is derived from an EMBL/GenBank/DDBJ whole genome shotgun (WGS) entry which is preliminary data.</text>
</comment>
<sequence length="259" mass="26998">MVRNRLRILSAVALPLALLACAKRDDDRNLDSLDNELVEAGSGNANVSDPAMTAALHDQIMVDPALTQHANADSVRPPTQPYSGGVPPTGIAQSSGSTPGTAGASTSETIKAAPAPSKDCPGCTAARESLTLGALASRQKDRRTSACAGAMRYSASWADRLPADVPLYPGARVTEAAGANTNACALRAVSFSTNARLQTVIDWYYTRVTNTGFTAEHQSDGTQHTLGGTRDRDGGAYVLFLSPRRDGGTDVDLIANNGK</sequence>
<evidence type="ECO:0000256" key="2">
    <source>
        <dbReference type="SAM" id="SignalP"/>
    </source>
</evidence>
<dbReference type="Proteomes" id="UP001279660">
    <property type="component" value="Unassembled WGS sequence"/>
</dbReference>
<accession>A0ABU4PQA3</accession>